<comment type="similarity">
    <text evidence="1">Belongs to the universal stress protein A family.</text>
</comment>
<gene>
    <name evidence="3" type="ORF">AB0I59_40075</name>
</gene>
<dbReference type="InterPro" id="IPR014729">
    <property type="entry name" value="Rossmann-like_a/b/a_fold"/>
</dbReference>
<dbReference type="Proteomes" id="UP001551675">
    <property type="component" value="Unassembled WGS sequence"/>
</dbReference>
<dbReference type="PANTHER" id="PTHR46268">
    <property type="entry name" value="STRESS RESPONSE PROTEIN NHAX"/>
    <property type="match status" value="1"/>
</dbReference>
<name>A0ABV3GT71_MICGL</name>
<evidence type="ECO:0000313" key="3">
    <source>
        <dbReference type="EMBL" id="MEV0974826.1"/>
    </source>
</evidence>
<dbReference type="SUPFAM" id="SSF52402">
    <property type="entry name" value="Adenine nucleotide alpha hydrolases-like"/>
    <property type="match status" value="2"/>
</dbReference>
<dbReference type="Pfam" id="PF00582">
    <property type="entry name" value="Usp"/>
    <property type="match status" value="2"/>
</dbReference>
<dbReference type="Gene3D" id="3.40.50.620">
    <property type="entry name" value="HUPs"/>
    <property type="match status" value="2"/>
</dbReference>
<sequence length="279" mass="29740">MIIAATDGSPAATAAVEWAADDAARKELPLRVIHVVDRLPYEIPRYPIPGVQESIVQSGERILRDARQAVRTRQPGVEVTTELVYGVPAPVLRQEAEHSSELVVGSRGRGGFAGMLLGSVSSHVAGHVHAPVVVVRPAPATAYGEIVVGVSESEECDPALAYAFEEAKLRGARLRGICAWELPVHILGPEVVYDVEEIQHAFRQAATDKLGELEERFPEVEVTLDVVRGHPVAALVDASEKADLIVVGSRGRGAIGAVVLGSVSRAILHHARCPVAVVR</sequence>
<dbReference type="InterPro" id="IPR006016">
    <property type="entry name" value="UspA"/>
</dbReference>
<dbReference type="InterPro" id="IPR006015">
    <property type="entry name" value="Universal_stress_UspA"/>
</dbReference>
<accession>A0ABV3GT71</accession>
<dbReference type="PANTHER" id="PTHR46268:SF6">
    <property type="entry name" value="UNIVERSAL STRESS PROTEIN UP12"/>
    <property type="match status" value="1"/>
</dbReference>
<protein>
    <submittedName>
        <fullName evidence="3">Universal stress protein</fullName>
    </submittedName>
</protein>
<evidence type="ECO:0000259" key="2">
    <source>
        <dbReference type="Pfam" id="PF00582"/>
    </source>
</evidence>
<dbReference type="RefSeq" id="WP_358141874.1">
    <property type="nucleotide sequence ID" value="NZ_JBFALK010000035.1"/>
</dbReference>
<organism evidence="3 4">
    <name type="scientific">Microtetraspora glauca</name>
    <dbReference type="NCBI Taxonomy" id="1996"/>
    <lineage>
        <taxon>Bacteria</taxon>
        <taxon>Bacillati</taxon>
        <taxon>Actinomycetota</taxon>
        <taxon>Actinomycetes</taxon>
        <taxon>Streptosporangiales</taxon>
        <taxon>Streptosporangiaceae</taxon>
        <taxon>Microtetraspora</taxon>
    </lineage>
</organism>
<feature type="domain" description="UspA" evidence="2">
    <location>
        <begin position="143"/>
        <end position="279"/>
    </location>
</feature>
<dbReference type="PRINTS" id="PR01438">
    <property type="entry name" value="UNVRSLSTRESS"/>
</dbReference>
<comment type="caution">
    <text evidence="3">The sequence shown here is derived from an EMBL/GenBank/DDBJ whole genome shotgun (WGS) entry which is preliminary data.</text>
</comment>
<evidence type="ECO:0000256" key="1">
    <source>
        <dbReference type="ARBA" id="ARBA00008791"/>
    </source>
</evidence>
<proteinExistence type="inferred from homology"/>
<evidence type="ECO:0000313" key="4">
    <source>
        <dbReference type="Proteomes" id="UP001551675"/>
    </source>
</evidence>
<feature type="domain" description="UspA" evidence="2">
    <location>
        <begin position="2"/>
        <end position="136"/>
    </location>
</feature>
<reference evidence="3 4" key="1">
    <citation type="submission" date="2024-06" db="EMBL/GenBank/DDBJ databases">
        <title>The Natural Products Discovery Center: Release of the First 8490 Sequenced Strains for Exploring Actinobacteria Biosynthetic Diversity.</title>
        <authorList>
            <person name="Kalkreuter E."/>
            <person name="Kautsar S.A."/>
            <person name="Yang D."/>
            <person name="Bader C.D."/>
            <person name="Teijaro C.N."/>
            <person name="Fluegel L."/>
            <person name="Davis C.M."/>
            <person name="Simpson J.R."/>
            <person name="Lauterbach L."/>
            <person name="Steele A.D."/>
            <person name="Gui C."/>
            <person name="Meng S."/>
            <person name="Li G."/>
            <person name="Viehrig K."/>
            <person name="Ye F."/>
            <person name="Su P."/>
            <person name="Kiefer A.F."/>
            <person name="Nichols A."/>
            <person name="Cepeda A.J."/>
            <person name="Yan W."/>
            <person name="Fan B."/>
            <person name="Jiang Y."/>
            <person name="Adhikari A."/>
            <person name="Zheng C.-J."/>
            <person name="Schuster L."/>
            <person name="Cowan T.M."/>
            <person name="Smanski M.J."/>
            <person name="Chevrette M.G."/>
            <person name="De Carvalho L.P.S."/>
            <person name="Shen B."/>
        </authorList>
    </citation>
    <scope>NUCLEOTIDE SEQUENCE [LARGE SCALE GENOMIC DNA]</scope>
    <source>
        <strain evidence="3 4">NPDC050100</strain>
    </source>
</reference>
<keyword evidence="4" id="KW-1185">Reference proteome</keyword>
<dbReference type="EMBL" id="JBFALK010000035">
    <property type="protein sequence ID" value="MEV0974826.1"/>
    <property type="molecule type" value="Genomic_DNA"/>
</dbReference>